<dbReference type="PANTHER" id="PTHR30486:SF6">
    <property type="entry name" value="TYPE IV PILUS RETRACTATION ATPASE PILT"/>
    <property type="match status" value="1"/>
</dbReference>
<feature type="domain" description="Bacterial type II secretion system protein E" evidence="2">
    <location>
        <begin position="103"/>
        <end position="289"/>
    </location>
</feature>
<proteinExistence type="inferred from homology"/>
<dbReference type="NCBIfam" id="TIGR02782">
    <property type="entry name" value="TrbB_P"/>
    <property type="match status" value="1"/>
</dbReference>
<dbReference type="GO" id="GO:0016887">
    <property type="term" value="F:ATP hydrolysis activity"/>
    <property type="evidence" value="ECO:0007669"/>
    <property type="project" value="InterPro"/>
</dbReference>
<name>A0A7X4HD14_9BURK</name>
<protein>
    <submittedName>
        <fullName evidence="3">P-type conjugative transfer ATPase TrbB</fullName>
    </submittedName>
</protein>
<dbReference type="InterPro" id="IPR001482">
    <property type="entry name" value="T2SS/T4SS_dom"/>
</dbReference>
<keyword evidence="4" id="KW-1185">Reference proteome</keyword>
<dbReference type="Gene3D" id="3.30.450.90">
    <property type="match status" value="1"/>
</dbReference>
<dbReference type="Proteomes" id="UP000450676">
    <property type="component" value="Unassembled WGS sequence"/>
</dbReference>
<dbReference type="InterPro" id="IPR027417">
    <property type="entry name" value="P-loop_NTPase"/>
</dbReference>
<dbReference type="GO" id="GO:0005524">
    <property type="term" value="F:ATP binding"/>
    <property type="evidence" value="ECO:0007669"/>
    <property type="project" value="InterPro"/>
</dbReference>
<dbReference type="InterPro" id="IPR050921">
    <property type="entry name" value="T4SS_GSP_E_ATPase"/>
</dbReference>
<evidence type="ECO:0000313" key="3">
    <source>
        <dbReference type="EMBL" id="MYN08910.1"/>
    </source>
</evidence>
<sequence>MAEAEDFSTLKDRAKKKLERDMGPQLLAALHDPRTVEIMLNADGRLWQERLGEPMKCIGTLRAAQAEAIIKTVAGYHGKEVTRGKPTLEGELPLDGSRFAGQLPPIVSSPTFAIRKKAVAIFTLDHYVKAGIMSAEHCTAIRQAVANHRNILVVGGTGSGKTTLVNAIINEMVAHDSSERIFIIEDTGEIQCIAENYVQYHTTSDISMTALLRTTLRMRPDRIFVGEVRGPEALDLLDAWNTGHEGGAATLHANNPAAGLIRLKSLITRNESAPTDIESLIGEVVHLVVHIARTPEGRAVQEVLAVSGYRDGQYLTKNL</sequence>
<gene>
    <name evidence="3" type="primary">trbB</name>
    <name evidence="3" type="ORF">GTP77_16390</name>
</gene>
<evidence type="ECO:0000256" key="1">
    <source>
        <dbReference type="ARBA" id="ARBA00006611"/>
    </source>
</evidence>
<dbReference type="SUPFAM" id="SSF52540">
    <property type="entry name" value="P-loop containing nucleoside triphosphate hydrolases"/>
    <property type="match status" value="1"/>
</dbReference>
<evidence type="ECO:0000313" key="4">
    <source>
        <dbReference type="Proteomes" id="UP000450676"/>
    </source>
</evidence>
<dbReference type="AlphaFoldDB" id="A0A7X4HD14"/>
<dbReference type="RefSeq" id="WP_161073211.1">
    <property type="nucleotide sequence ID" value="NZ_WWCU01000017.1"/>
</dbReference>
<evidence type="ECO:0000259" key="2">
    <source>
        <dbReference type="Pfam" id="PF00437"/>
    </source>
</evidence>
<comment type="caution">
    <text evidence="3">The sequence shown here is derived from an EMBL/GenBank/DDBJ whole genome shotgun (WGS) entry which is preliminary data.</text>
</comment>
<dbReference type="PANTHER" id="PTHR30486">
    <property type="entry name" value="TWITCHING MOTILITY PROTEIN PILT"/>
    <property type="match status" value="1"/>
</dbReference>
<dbReference type="NCBIfam" id="NF010469">
    <property type="entry name" value="PRK13894.1"/>
    <property type="match status" value="1"/>
</dbReference>
<dbReference type="EMBL" id="WWCU01000017">
    <property type="protein sequence ID" value="MYN08910.1"/>
    <property type="molecule type" value="Genomic_DNA"/>
</dbReference>
<organism evidence="3 4">
    <name type="scientific">Pseudoduganella aquatica</name>
    <dbReference type="NCBI Taxonomy" id="2660641"/>
    <lineage>
        <taxon>Bacteria</taxon>
        <taxon>Pseudomonadati</taxon>
        <taxon>Pseudomonadota</taxon>
        <taxon>Betaproteobacteria</taxon>
        <taxon>Burkholderiales</taxon>
        <taxon>Oxalobacteraceae</taxon>
        <taxon>Telluria group</taxon>
        <taxon>Pseudoduganella</taxon>
    </lineage>
</organism>
<dbReference type="InterPro" id="IPR014149">
    <property type="entry name" value="Conjug-transfer_TrbB"/>
</dbReference>
<dbReference type="Gene3D" id="3.40.50.300">
    <property type="entry name" value="P-loop containing nucleotide triphosphate hydrolases"/>
    <property type="match status" value="1"/>
</dbReference>
<dbReference type="Pfam" id="PF00437">
    <property type="entry name" value="T2SSE"/>
    <property type="match status" value="1"/>
</dbReference>
<comment type="similarity">
    <text evidence="1">Belongs to the GSP E family.</text>
</comment>
<dbReference type="GO" id="GO:0005737">
    <property type="term" value="C:cytoplasm"/>
    <property type="evidence" value="ECO:0007669"/>
    <property type="project" value="InterPro"/>
</dbReference>
<accession>A0A7X4HD14</accession>
<dbReference type="CDD" id="cd01130">
    <property type="entry name" value="VirB11-like_ATPase"/>
    <property type="match status" value="1"/>
</dbReference>
<reference evidence="3 4" key="1">
    <citation type="submission" date="2019-12" db="EMBL/GenBank/DDBJ databases">
        <title>Novel species isolated from a subtropical stream in China.</title>
        <authorList>
            <person name="Lu H."/>
        </authorList>
    </citation>
    <scope>NUCLEOTIDE SEQUENCE [LARGE SCALE GENOMIC DNA]</scope>
    <source>
        <strain evidence="3 4">FT127W</strain>
    </source>
</reference>